<dbReference type="Gene3D" id="3.40.50.1820">
    <property type="entry name" value="alpha/beta hydrolase"/>
    <property type="match status" value="1"/>
</dbReference>
<dbReference type="InterPro" id="IPR050300">
    <property type="entry name" value="GDXG_lipolytic_enzyme"/>
</dbReference>
<dbReference type="PANTHER" id="PTHR48081:SF6">
    <property type="entry name" value="PEPTIDASE S9 PROLYL OLIGOPEPTIDASE CATALYTIC DOMAIN-CONTAINING PROTEIN"/>
    <property type="match status" value="1"/>
</dbReference>
<dbReference type="PANTHER" id="PTHR48081">
    <property type="entry name" value="AB HYDROLASE SUPERFAMILY PROTEIN C4A8.06C"/>
    <property type="match status" value="1"/>
</dbReference>
<comment type="caution">
    <text evidence="4">The sequence shown here is derived from an EMBL/GenBank/DDBJ whole genome shotgun (WGS) entry which is preliminary data.</text>
</comment>
<reference evidence="4 5" key="1">
    <citation type="submission" date="2018-08" db="EMBL/GenBank/DDBJ databases">
        <title>The multiple taxonomic identification of Sphingomonas gilva.</title>
        <authorList>
            <person name="Zhu D."/>
            <person name="Zheng S."/>
        </authorList>
    </citation>
    <scope>NUCLEOTIDE SEQUENCE [LARGE SCALE GENOMIC DNA]</scope>
    <source>
        <strain evidence="4 5">ZDH117</strain>
    </source>
</reference>
<dbReference type="GO" id="GO:0016787">
    <property type="term" value="F:hydrolase activity"/>
    <property type="evidence" value="ECO:0007669"/>
    <property type="project" value="UniProtKB-KW"/>
</dbReference>
<keyword evidence="5" id="KW-1185">Reference proteome</keyword>
<gene>
    <name evidence="4" type="ORF">D1610_15350</name>
</gene>
<feature type="domain" description="BD-FAE-like" evidence="3">
    <location>
        <begin position="93"/>
        <end position="273"/>
    </location>
</feature>
<protein>
    <submittedName>
        <fullName evidence="4">Alpha/beta hydrolase</fullName>
    </submittedName>
</protein>
<dbReference type="InterPro" id="IPR029058">
    <property type="entry name" value="AB_hydrolase_fold"/>
</dbReference>
<dbReference type="EMBL" id="QWLV01000009">
    <property type="protein sequence ID" value="RHW16556.1"/>
    <property type="molecule type" value="Genomic_DNA"/>
</dbReference>
<organism evidence="4 5">
    <name type="scientific">Sphingomonas gilva</name>
    <dbReference type="NCBI Taxonomy" id="2305907"/>
    <lineage>
        <taxon>Bacteria</taxon>
        <taxon>Pseudomonadati</taxon>
        <taxon>Pseudomonadota</taxon>
        <taxon>Alphaproteobacteria</taxon>
        <taxon>Sphingomonadales</taxon>
        <taxon>Sphingomonadaceae</taxon>
        <taxon>Sphingomonas</taxon>
    </lineage>
</organism>
<dbReference type="Pfam" id="PF20434">
    <property type="entry name" value="BD-FAE"/>
    <property type="match status" value="1"/>
</dbReference>
<evidence type="ECO:0000256" key="1">
    <source>
        <dbReference type="ARBA" id="ARBA00022801"/>
    </source>
</evidence>
<accession>A0A396RLS2</accession>
<evidence type="ECO:0000313" key="4">
    <source>
        <dbReference type="EMBL" id="RHW16556.1"/>
    </source>
</evidence>
<dbReference type="RefSeq" id="WP_118865162.1">
    <property type="nucleotide sequence ID" value="NZ_QWLV01000009.1"/>
</dbReference>
<dbReference type="InterPro" id="IPR049492">
    <property type="entry name" value="BD-FAE-like_dom"/>
</dbReference>
<evidence type="ECO:0000259" key="3">
    <source>
        <dbReference type="Pfam" id="PF20434"/>
    </source>
</evidence>
<evidence type="ECO:0000313" key="5">
    <source>
        <dbReference type="Proteomes" id="UP000266693"/>
    </source>
</evidence>
<name>A0A396RLS2_9SPHN</name>
<feature type="signal peptide" evidence="2">
    <location>
        <begin position="1"/>
        <end position="25"/>
    </location>
</feature>
<dbReference type="OrthoDB" id="9771666at2"/>
<keyword evidence="2" id="KW-0732">Signal</keyword>
<proteinExistence type="predicted"/>
<dbReference type="Proteomes" id="UP000266693">
    <property type="component" value="Unassembled WGS sequence"/>
</dbReference>
<evidence type="ECO:0000256" key="2">
    <source>
        <dbReference type="SAM" id="SignalP"/>
    </source>
</evidence>
<keyword evidence="1 4" id="KW-0378">Hydrolase</keyword>
<feature type="chain" id="PRO_5017354421" evidence="2">
    <location>
        <begin position="26"/>
        <end position="323"/>
    </location>
</feature>
<dbReference type="SUPFAM" id="SSF53474">
    <property type="entry name" value="alpha/beta-Hydrolases"/>
    <property type="match status" value="1"/>
</dbReference>
<sequence length="323" mass="34377">MIELGRRDLLALPLGALAAPTLAQAAADELPSWPPAEHIALWPGRPPGAPEELPALNAQVTGKPGEYRDLAMRGVARPDIGVFRPAKPDGRGVLVIPGGGYEFISLRNEGMDVARVLNAAGITAFVLRYRLPNEGWRDRANTPLADAQRAMRVVRHGARRFGIDPDRLGVIGFSAGGHLAGSLATQHAAKVYKPIDADDRQSARPAFAGLIYAVSNVDPGRSHAGSRAMLLGPSPDPEMQARYAVERNIGAGTPPLFLLHTTDDTVVPVQNSIDSFAAARAAKVPVSAHFMPHGGHGFGVRLPASEPASLWPELFIRWTAKPA</sequence>
<dbReference type="AlphaFoldDB" id="A0A396RLS2"/>